<evidence type="ECO:0000313" key="2">
    <source>
        <dbReference type="EMBL" id="CAF1208217.1"/>
    </source>
</evidence>
<organism evidence="5 6">
    <name type="scientific">Rotaria sordida</name>
    <dbReference type="NCBI Taxonomy" id="392033"/>
    <lineage>
        <taxon>Eukaryota</taxon>
        <taxon>Metazoa</taxon>
        <taxon>Spiralia</taxon>
        <taxon>Gnathifera</taxon>
        <taxon>Rotifera</taxon>
        <taxon>Eurotatoria</taxon>
        <taxon>Bdelloidea</taxon>
        <taxon>Philodinida</taxon>
        <taxon>Philodinidae</taxon>
        <taxon>Rotaria</taxon>
    </lineage>
</organism>
<gene>
    <name evidence="4" type="ORF">JXQ802_LOCUS39455</name>
    <name evidence="5" type="ORF">JXQ802_LOCUS39488</name>
    <name evidence="2" type="ORF">PYM288_LOCUS25234</name>
    <name evidence="3" type="ORF">PYM288_LOCUS25264</name>
</gene>
<evidence type="ECO:0000313" key="6">
    <source>
        <dbReference type="Proteomes" id="UP000663870"/>
    </source>
</evidence>
<dbReference type="EMBL" id="CAJNOL010002281">
    <property type="protein sequence ID" value="CAF1483782.1"/>
    <property type="molecule type" value="Genomic_DNA"/>
</dbReference>
<accession>A0A815S1W5</accession>
<sequence length="217" mass="25824">MRFVLSDSQKTPISSRLREYCRNSKSSISIIPFESVKCIRSDLTVPQAPVFIECNILIYYHEEYFLRNKKSKQQQKQKQTFLFTINQSLLEFNQKQLILFKKYQNIQEYLSENIDISVHDILYDLIYIRELLKDVLKQKNFTNFRHHLFYSQQSIQQFAILIDRILFFIYLISMPLCMIILFKSNNQSNISPSITNQLLDIRKTAIDPPSIYRGCPT</sequence>
<dbReference type="EMBL" id="CAJNOH010001361">
    <property type="protein sequence ID" value="CAF1208786.1"/>
    <property type="molecule type" value="Genomic_DNA"/>
</dbReference>
<dbReference type="Proteomes" id="UP000663854">
    <property type="component" value="Unassembled WGS sequence"/>
</dbReference>
<dbReference type="Proteomes" id="UP000663870">
    <property type="component" value="Unassembled WGS sequence"/>
</dbReference>
<dbReference type="EMBL" id="CAJNOL010002287">
    <property type="protein sequence ID" value="CAF1484349.1"/>
    <property type="molecule type" value="Genomic_DNA"/>
</dbReference>
<evidence type="ECO:0000313" key="4">
    <source>
        <dbReference type="EMBL" id="CAF1483782.1"/>
    </source>
</evidence>
<dbReference type="EMBL" id="CAJNOH010001356">
    <property type="protein sequence ID" value="CAF1208217.1"/>
    <property type="molecule type" value="Genomic_DNA"/>
</dbReference>
<evidence type="ECO:0000313" key="3">
    <source>
        <dbReference type="EMBL" id="CAF1208786.1"/>
    </source>
</evidence>
<name>A0A815S1W5_9BILA</name>
<keyword evidence="1" id="KW-1133">Transmembrane helix</keyword>
<evidence type="ECO:0008006" key="7">
    <source>
        <dbReference type="Google" id="ProtNLM"/>
    </source>
</evidence>
<keyword evidence="6" id="KW-1185">Reference proteome</keyword>
<keyword evidence="1" id="KW-0812">Transmembrane</keyword>
<proteinExistence type="predicted"/>
<keyword evidence="1" id="KW-0472">Membrane</keyword>
<dbReference type="AlphaFoldDB" id="A0A815S1W5"/>
<evidence type="ECO:0000313" key="5">
    <source>
        <dbReference type="EMBL" id="CAF1484349.1"/>
    </source>
</evidence>
<protein>
    <recommendedName>
        <fullName evidence="7">Transmembrane protein</fullName>
    </recommendedName>
</protein>
<reference evidence="5" key="1">
    <citation type="submission" date="2021-02" db="EMBL/GenBank/DDBJ databases">
        <authorList>
            <person name="Nowell W R."/>
        </authorList>
    </citation>
    <scope>NUCLEOTIDE SEQUENCE</scope>
</reference>
<feature type="transmembrane region" description="Helical" evidence="1">
    <location>
        <begin position="165"/>
        <end position="182"/>
    </location>
</feature>
<evidence type="ECO:0000256" key="1">
    <source>
        <dbReference type="SAM" id="Phobius"/>
    </source>
</evidence>
<comment type="caution">
    <text evidence="5">The sequence shown here is derived from an EMBL/GenBank/DDBJ whole genome shotgun (WGS) entry which is preliminary data.</text>
</comment>